<accession>A0AAV0AJC5</accession>
<evidence type="ECO:0000256" key="1">
    <source>
        <dbReference type="ARBA" id="ARBA00009342"/>
    </source>
</evidence>
<keyword evidence="2" id="KW-0808">Transferase</keyword>
<dbReference type="InterPro" id="IPR016181">
    <property type="entry name" value="Acyl_CoA_acyltransferase"/>
</dbReference>
<feature type="domain" description="N-acetyltransferase" evidence="4">
    <location>
        <begin position="13"/>
        <end position="207"/>
    </location>
</feature>
<dbReference type="SUPFAM" id="SSF55729">
    <property type="entry name" value="Acyl-CoA N-acyltransferases (Nat)"/>
    <property type="match status" value="1"/>
</dbReference>
<comment type="similarity">
    <text evidence="1">Belongs to the acetyltransferase family. GNAT subfamily.</text>
</comment>
<dbReference type="Gene3D" id="3.40.630.30">
    <property type="match status" value="1"/>
</dbReference>
<proteinExistence type="inferred from homology"/>
<keyword evidence="3" id="KW-0012">Acyltransferase</keyword>
<comment type="caution">
    <text evidence="5">The sequence shown here is derived from an EMBL/GenBank/DDBJ whole genome shotgun (WGS) entry which is preliminary data.</text>
</comment>
<evidence type="ECO:0000313" key="5">
    <source>
        <dbReference type="EMBL" id="CAH7668086.1"/>
    </source>
</evidence>
<reference evidence="5" key="1">
    <citation type="submission" date="2022-06" db="EMBL/GenBank/DDBJ databases">
        <authorList>
            <consortium name="SYNGENTA / RWTH Aachen University"/>
        </authorList>
    </citation>
    <scope>NUCLEOTIDE SEQUENCE</scope>
</reference>
<feature type="non-terminal residue" evidence="5">
    <location>
        <position position="244"/>
    </location>
</feature>
<gene>
    <name evidence="5" type="ORF">PPACK8108_LOCUS2560</name>
</gene>
<evidence type="ECO:0000256" key="2">
    <source>
        <dbReference type="ARBA" id="ARBA00022679"/>
    </source>
</evidence>
<name>A0AAV0AJC5_PHAPC</name>
<dbReference type="AlphaFoldDB" id="A0AAV0AJC5"/>
<dbReference type="PANTHER" id="PTHR13256:SF16">
    <property type="entry name" value="ALPHA_BETA-TUBULIN-N-ACETYLTRANSFERASE 9"/>
    <property type="match status" value="1"/>
</dbReference>
<dbReference type="Pfam" id="PF13302">
    <property type="entry name" value="Acetyltransf_3"/>
    <property type="match status" value="1"/>
</dbReference>
<organism evidence="5 6">
    <name type="scientific">Phakopsora pachyrhizi</name>
    <name type="common">Asian soybean rust disease fungus</name>
    <dbReference type="NCBI Taxonomy" id="170000"/>
    <lineage>
        <taxon>Eukaryota</taxon>
        <taxon>Fungi</taxon>
        <taxon>Dikarya</taxon>
        <taxon>Basidiomycota</taxon>
        <taxon>Pucciniomycotina</taxon>
        <taxon>Pucciniomycetes</taxon>
        <taxon>Pucciniales</taxon>
        <taxon>Phakopsoraceae</taxon>
        <taxon>Phakopsora</taxon>
    </lineage>
</organism>
<dbReference type="InterPro" id="IPR039135">
    <property type="entry name" value="NAT9-like"/>
</dbReference>
<evidence type="ECO:0000256" key="3">
    <source>
        <dbReference type="ARBA" id="ARBA00023315"/>
    </source>
</evidence>
<protein>
    <submittedName>
        <fullName evidence="5">GNAT domain-domain-containing protein</fullName>
    </submittedName>
</protein>
<dbReference type="EMBL" id="CALTRL010000438">
    <property type="protein sequence ID" value="CAH7668086.1"/>
    <property type="molecule type" value="Genomic_DNA"/>
</dbReference>
<evidence type="ECO:0000313" key="6">
    <source>
        <dbReference type="Proteomes" id="UP001153365"/>
    </source>
</evidence>
<dbReference type="PANTHER" id="PTHR13256">
    <property type="entry name" value="N-ACETYLTRANSFERASE 9"/>
    <property type="match status" value="1"/>
</dbReference>
<sequence>MKLNEHRAIVGPRVILVPYRQEHVKKYHEWMSDEEIRESTASDRLTLEEEYEMCRSWSNDEDKLTFIIIERDRKGGYKSKESLNQTYYKILLTLVRGDVNLFLSPDGSTADDEDVEKNDEGIRAELEIMIASKSHRSRGLATESLRLFLSFIILNFRINTSNLKTNINNNLITDIDRDREVMINHLFVKISTDNSISQNLFKKLGFKLYRKNLFFNEVEYRLDFNNSIIRIINQTKSKNKTSSK</sequence>
<dbReference type="GO" id="GO:0008080">
    <property type="term" value="F:N-acetyltransferase activity"/>
    <property type="evidence" value="ECO:0007669"/>
    <property type="project" value="InterPro"/>
</dbReference>
<dbReference type="InterPro" id="IPR000182">
    <property type="entry name" value="GNAT_dom"/>
</dbReference>
<evidence type="ECO:0000259" key="4">
    <source>
        <dbReference type="Pfam" id="PF13302"/>
    </source>
</evidence>
<dbReference type="Proteomes" id="UP001153365">
    <property type="component" value="Unassembled WGS sequence"/>
</dbReference>
<keyword evidence="6" id="KW-1185">Reference proteome</keyword>